<dbReference type="EMBL" id="LWAJ01000110">
    <property type="protein sequence ID" value="KZL50154.1"/>
    <property type="molecule type" value="Genomic_DNA"/>
</dbReference>
<name>A0A161XN18_NODSP</name>
<evidence type="ECO:0000313" key="1">
    <source>
        <dbReference type="EMBL" id="KZL50154.1"/>
    </source>
</evidence>
<accession>A0A161XN18</accession>
<protein>
    <recommendedName>
        <fullName evidence="3">Carboxypeptidase regulatory-like domain-containing protein</fullName>
    </recommendedName>
</protein>
<sequence length="148" mass="16993">MLKMKLQPNFWSFRAKQLRRFVSGLLVMATAIAAIAIQQPAMGLWNPPQGDSIIYGQLADTHRWNGLPAEDLVENAKVTINTLPPQSTRTDEHGNFWFKNLPEADYLLKVKLPYDKKEYSFRTEVHGKTGTFLDVAMDEEHNLKEIDY</sequence>
<dbReference type="AlphaFoldDB" id="A0A161XN18"/>
<dbReference type="SUPFAM" id="SSF49478">
    <property type="entry name" value="Cna protein B-type domain"/>
    <property type="match status" value="1"/>
</dbReference>
<gene>
    <name evidence="1" type="ORF">A2T98_09065</name>
</gene>
<dbReference type="Gene3D" id="2.60.40.1120">
    <property type="entry name" value="Carboxypeptidase-like, regulatory domain"/>
    <property type="match status" value="1"/>
</dbReference>
<dbReference type="RefSeq" id="WP_006196826.1">
    <property type="nucleotide sequence ID" value="NZ_CAWMRI010000110.1"/>
</dbReference>
<organism evidence="1 2">
    <name type="scientific">Nodularia spumigena CENA596</name>
    <dbReference type="NCBI Taxonomy" id="1819295"/>
    <lineage>
        <taxon>Bacteria</taxon>
        <taxon>Bacillati</taxon>
        <taxon>Cyanobacteriota</taxon>
        <taxon>Cyanophyceae</taxon>
        <taxon>Nostocales</taxon>
        <taxon>Nodulariaceae</taxon>
        <taxon>Nodularia</taxon>
    </lineage>
</organism>
<dbReference type="OrthoDB" id="425207at2"/>
<evidence type="ECO:0000313" key="2">
    <source>
        <dbReference type="Proteomes" id="UP000076555"/>
    </source>
</evidence>
<evidence type="ECO:0008006" key="3">
    <source>
        <dbReference type="Google" id="ProtNLM"/>
    </source>
</evidence>
<comment type="caution">
    <text evidence="1">The sequence shown here is derived from an EMBL/GenBank/DDBJ whole genome shotgun (WGS) entry which is preliminary data.</text>
</comment>
<dbReference type="Proteomes" id="UP000076555">
    <property type="component" value="Unassembled WGS sequence"/>
</dbReference>
<proteinExistence type="predicted"/>
<dbReference type="GeneID" id="78016606"/>
<reference evidence="1 2" key="1">
    <citation type="submission" date="2016-04" db="EMBL/GenBank/DDBJ databases">
        <title>Draft Genome Assembly of the Bloom-forming Cyanobacterium Nodularia spumigena Strain CENA596 in Shrimp Production Ponds.</title>
        <authorList>
            <person name="Popin R.V."/>
            <person name="Rigonato J."/>
            <person name="Abreu V.A."/>
            <person name="Andreote A.P."/>
            <person name="Silveira S.B."/>
            <person name="Odebrecht C."/>
            <person name="Fiore M.F."/>
        </authorList>
    </citation>
    <scope>NUCLEOTIDE SEQUENCE [LARGE SCALE GENOMIC DNA]</scope>
    <source>
        <strain evidence="1 2">CENA596</strain>
    </source>
</reference>